<keyword evidence="1" id="KW-0732">Signal</keyword>
<sequence length="177" mass="20506">MSKKVLFLFLLVLLYSSAWADDTRYNVSKLRLQYLQASKEEAVAKQFHKKMSAYNDDDPLLLAYKAASEAVMAKYVWNPYSKLKQVKTANAIFEDAVALDNDNAEIRFLRFTLQHYVPRYLNLSGQVEEDKNLIIRSLQDYPNSGMSKPLARTIRDFMLTKDHCTEAEKKILRNISI</sequence>
<evidence type="ECO:0000313" key="2">
    <source>
        <dbReference type="EMBL" id="RDV15770.1"/>
    </source>
</evidence>
<comment type="caution">
    <text evidence="2">The sequence shown here is derived from an EMBL/GenBank/DDBJ whole genome shotgun (WGS) entry which is preliminary data.</text>
</comment>
<gene>
    <name evidence="2" type="ORF">DXT99_07115</name>
</gene>
<dbReference type="RefSeq" id="WP_115564842.1">
    <property type="nucleotide sequence ID" value="NZ_QRGR01000007.1"/>
</dbReference>
<feature type="chain" id="PRO_5017823413" evidence="1">
    <location>
        <begin position="21"/>
        <end position="177"/>
    </location>
</feature>
<dbReference type="OrthoDB" id="663842at2"/>
<accession>A0A3D8LEE2</accession>
<feature type="signal peptide" evidence="1">
    <location>
        <begin position="1"/>
        <end position="20"/>
    </location>
</feature>
<reference evidence="3" key="1">
    <citation type="submission" date="2018-08" db="EMBL/GenBank/DDBJ databases">
        <authorList>
            <person name="Liu Z.-W."/>
            <person name="Du Z.-J."/>
        </authorList>
    </citation>
    <scope>NUCLEOTIDE SEQUENCE [LARGE SCALE GENOMIC DNA]</scope>
    <source>
        <strain evidence="3">H4X</strain>
    </source>
</reference>
<keyword evidence="3" id="KW-1185">Reference proteome</keyword>
<proteinExistence type="predicted"/>
<organism evidence="2 3">
    <name type="scientific">Pontibacter diazotrophicus</name>
    <dbReference type="NCBI Taxonomy" id="1400979"/>
    <lineage>
        <taxon>Bacteria</taxon>
        <taxon>Pseudomonadati</taxon>
        <taxon>Bacteroidota</taxon>
        <taxon>Cytophagia</taxon>
        <taxon>Cytophagales</taxon>
        <taxon>Hymenobacteraceae</taxon>
        <taxon>Pontibacter</taxon>
    </lineage>
</organism>
<dbReference type="AlphaFoldDB" id="A0A3D8LEE2"/>
<dbReference type="EMBL" id="QRGR01000007">
    <property type="protein sequence ID" value="RDV15770.1"/>
    <property type="molecule type" value="Genomic_DNA"/>
</dbReference>
<evidence type="ECO:0000313" key="3">
    <source>
        <dbReference type="Proteomes" id="UP000256708"/>
    </source>
</evidence>
<name>A0A3D8LEE2_9BACT</name>
<dbReference type="Proteomes" id="UP000256708">
    <property type="component" value="Unassembled WGS sequence"/>
</dbReference>
<protein>
    <submittedName>
        <fullName evidence="2">Uncharacterized protein</fullName>
    </submittedName>
</protein>
<evidence type="ECO:0000256" key="1">
    <source>
        <dbReference type="SAM" id="SignalP"/>
    </source>
</evidence>